<dbReference type="Pfam" id="PF14552">
    <property type="entry name" value="Tautomerase_2"/>
    <property type="match status" value="1"/>
</dbReference>
<protein>
    <submittedName>
        <fullName evidence="1">4-oxalocrotonate tautomerase</fullName>
    </submittedName>
</protein>
<dbReference type="AlphaFoldDB" id="A0A1E5XJ16"/>
<dbReference type="PANTHER" id="PTHR38460:SF1">
    <property type="entry name" value="TAUTOMERASE YOLI-RELATED"/>
    <property type="match status" value="1"/>
</dbReference>
<keyword evidence="2" id="KW-1185">Reference proteome</keyword>
<dbReference type="PANTHER" id="PTHR38460">
    <property type="entry name" value="TAUTOMERASE YOLI-RELATED"/>
    <property type="match status" value="1"/>
</dbReference>
<evidence type="ECO:0000313" key="2">
    <source>
        <dbReference type="Proteomes" id="UP000095463"/>
    </source>
</evidence>
<accession>A0A1E5XJ16</accession>
<dbReference type="EMBL" id="LAJE02000363">
    <property type="protein sequence ID" value="OEO28577.1"/>
    <property type="molecule type" value="Genomic_DNA"/>
</dbReference>
<organism evidence="1 2">
    <name type="scientific">Devosia insulae DS-56</name>
    <dbReference type="NCBI Taxonomy" id="1116389"/>
    <lineage>
        <taxon>Bacteria</taxon>
        <taxon>Pseudomonadati</taxon>
        <taxon>Pseudomonadota</taxon>
        <taxon>Alphaproteobacteria</taxon>
        <taxon>Hyphomicrobiales</taxon>
        <taxon>Devosiaceae</taxon>
        <taxon>Devosia</taxon>
    </lineage>
</organism>
<name>A0A1E5XJ16_9HYPH</name>
<gene>
    <name evidence="1" type="ORF">VW23_003815</name>
</gene>
<dbReference type="OrthoDB" id="9804765at2"/>
<dbReference type="Gene3D" id="3.30.429.10">
    <property type="entry name" value="Macrophage Migration Inhibitory Factor"/>
    <property type="match status" value="1"/>
</dbReference>
<dbReference type="RefSeq" id="WP_069912062.1">
    <property type="nucleotide sequence ID" value="NZ_LAJE02000363.1"/>
</dbReference>
<dbReference type="InterPro" id="IPR014347">
    <property type="entry name" value="Tautomerase/MIF_sf"/>
</dbReference>
<sequence length="128" mass="14117">MPSTRLETRAGWIGDRHEQLIAAVQRALVEGIRIPEQDRDIRILEYPAHAFAPPNGKGANYTIVEISLFTGRSVDAKRRLYAALVNELGAYGITPSDLKVVLHDVPRENWGLGGKAAVDIELGFKVEV</sequence>
<reference evidence="1 2" key="1">
    <citation type="journal article" date="2015" name="Genome Announc.">
        <title>Genome Assemblies of Three Soil-Associated Devosia species: D. insulae, D. limi, and D. soli.</title>
        <authorList>
            <person name="Hassan Y.I."/>
            <person name="Lepp D."/>
            <person name="Zhou T."/>
        </authorList>
    </citation>
    <scope>NUCLEOTIDE SEQUENCE [LARGE SCALE GENOMIC DNA]</scope>
    <source>
        <strain evidence="1 2">DS-56</strain>
    </source>
</reference>
<dbReference type="SUPFAM" id="SSF55331">
    <property type="entry name" value="Tautomerase/MIF"/>
    <property type="match status" value="1"/>
</dbReference>
<evidence type="ECO:0000313" key="1">
    <source>
        <dbReference type="EMBL" id="OEO28577.1"/>
    </source>
</evidence>
<comment type="caution">
    <text evidence="1">The sequence shown here is derived from an EMBL/GenBank/DDBJ whole genome shotgun (WGS) entry which is preliminary data.</text>
</comment>
<dbReference type="Proteomes" id="UP000095463">
    <property type="component" value="Unassembled WGS sequence"/>
</dbReference>
<dbReference type="InterPro" id="IPR037479">
    <property type="entry name" value="Tauto_MSAD"/>
</dbReference>
<proteinExistence type="predicted"/>